<proteinExistence type="predicted"/>
<name>A0A6A6B3N2_9PEZI</name>
<keyword evidence="3" id="KW-1185">Reference proteome</keyword>
<accession>A0A6A6B3N2</accession>
<organism evidence="2 3">
    <name type="scientific">Aplosporella prunicola CBS 121167</name>
    <dbReference type="NCBI Taxonomy" id="1176127"/>
    <lineage>
        <taxon>Eukaryota</taxon>
        <taxon>Fungi</taxon>
        <taxon>Dikarya</taxon>
        <taxon>Ascomycota</taxon>
        <taxon>Pezizomycotina</taxon>
        <taxon>Dothideomycetes</taxon>
        <taxon>Dothideomycetes incertae sedis</taxon>
        <taxon>Botryosphaeriales</taxon>
        <taxon>Aplosporellaceae</taxon>
        <taxon>Aplosporella</taxon>
    </lineage>
</organism>
<dbReference type="OrthoDB" id="5135333at2759"/>
<dbReference type="RefSeq" id="XP_033393686.1">
    <property type="nucleotide sequence ID" value="XM_033537410.1"/>
</dbReference>
<gene>
    <name evidence="2" type="ORF">K452DRAFT_235184</name>
</gene>
<evidence type="ECO:0000259" key="1">
    <source>
        <dbReference type="Pfam" id="PF06985"/>
    </source>
</evidence>
<evidence type="ECO:0000313" key="2">
    <source>
        <dbReference type="EMBL" id="KAF2137973.1"/>
    </source>
</evidence>
<sequence>MIFSDHRRCHTNENRNHSKLDLLLIDVGHFCLVSADSTCRYITLSYVWGNMPFLKTTTHNLPQLRKEGALVQANGTPTVITDAILLTRSIGEKYLWVDALCLVQNDNVAKYRGINQMHKIFAQACLTIVAASARDAYSCLPGVRSATRLSLVSDAIGGIQLTKAMPSAFKEYTGTIHQSRGWTFQEILLSRRCLIITYDQLYFRCLSNLRCEMDEKNAETGLASGQNNNSSLDPYISLYANLVESYTHRHLTFEADVLNAFAALQATLSKQMKAGFAFGMPLANLGKALLWTTKHQGAPRRHIDHEIFPSWSWISWQNQVQWTWPIMPY</sequence>
<dbReference type="PANTHER" id="PTHR33112">
    <property type="entry name" value="DOMAIN PROTEIN, PUTATIVE-RELATED"/>
    <property type="match status" value="1"/>
</dbReference>
<feature type="non-terminal residue" evidence="2">
    <location>
        <position position="329"/>
    </location>
</feature>
<dbReference type="InterPro" id="IPR010730">
    <property type="entry name" value="HET"/>
</dbReference>
<dbReference type="Proteomes" id="UP000799438">
    <property type="component" value="Unassembled WGS sequence"/>
</dbReference>
<reference evidence="2" key="1">
    <citation type="journal article" date="2020" name="Stud. Mycol.">
        <title>101 Dothideomycetes genomes: a test case for predicting lifestyles and emergence of pathogens.</title>
        <authorList>
            <person name="Haridas S."/>
            <person name="Albert R."/>
            <person name="Binder M."/>
            <person name="Bloem J."/>
            <person name="Labutti K."/>
            <person name="Salamov A."/>
            <person name="Andreopoulos B."/>
            <person name="Baker S."/>
            <person name="Barry K."/>
            <person name="Bills G."/>
            <person name="Bluhm B."/>
            <person name="Cannon C."/>
            <person name="Castanera R."/>
            <person name="Culley D."/>
            <person name="Daum C."/>
            <person name="Ezra D."/>
            <person name="Gonzalez J."/>
            <person name="Henrissat B."/>
            <person name="Kuo A."/>
            <person name="Liang C."/>
            <person name="Lipzen A."/>
            <person name="Lutzoni F."/>
            <person name="Magnuson J."/>
            <person name="Mondo S."/>
            <person name="Nolan M."/>
            <person name="Ohm R."/>
            <person name="Pangilinan J."/>
            <person name="Park H.-J."/>
            <person name="Ramirez L."/>
            <person name="Alfaro M."/>
            <person name="Sun H."/>
            <person name="Tritt A."/>
            <person name="Yoshinaga Y."/>
            <person name="Zwiers L.-H."/>
            <person name="Turgeon B."/>
            <person name="Goodwin S."/>
            <person name="Spatafora J."/>
            <person name="Crous P."/>
            <person name="Grigoriev I."/>
        </authorList>
    </citation>
    <scope>NUCLEOTIDE SEQUENCE</scope>
    <source>
        <strain evidence="2">CBS 121167</strain>
    </source>
</reference>
<dbReference type="PANTHER" id="PTHR33112:SF12">
    <property type="entry name" value="HETEROKARYON INCOMPATIBILITY DOMAIN-CONTAINING PROTEIN"/>
    <property type="match status" value="1"/>
</dbReference>
<feature type="domain" description="Heterokaryon incompatibility" evidence="1">
    <location>
        <begin position="41"/>
        <end position="186"/>
    </location>
</feature>
<dbReference type="AlphaFoldDB" id="A0A6A6B3N2"/>
<evidence type="ECO:0000313" key="3">
    <source>
        <dbReference type="Proteomes" id="UP000799438"/>
    </source>
</evidence>
<protein>
    <recommendedName>
        <fullName evidence="1">Heterokaryon incompatibility domain-containing protein</fullName>
    </recommendedName>
</protein>
<dbReference type="EMBL" id="ML995498">
    <property type="protein sequence ID" value="KAF2137973.1"/>
    <property type="molecule type" value="Genomic_DNA"/>
</dbReference>
<dbReference type="GeneID" id="54294906"/>
<dbReference type="Pfam" id="PF06985">
    <property type="entry name" value="HET"/>
    <property type="match status" value="1"/>
</dbReference>